<dbReference type="GO" id="GO:0045211">
    <property type="term" value="C:postsynaptic membrane"/>
    <property type="evidence" value="ECO:0007669"/>
    <property type="project" value="UniProtKB-SubCell"/>
</dbReference>
<evidence type="ECO:0000256" key="3">
    <source>
        <dbReference type="ARBA" id="ARBA00022448"/>
    </source>
</evidence>
<dbReference type="FunFam" id="3.40.190.10:FF:000061">
    <property type="entry name" value="Glutamate receptor, ionotropic kainate"/>
    <property type="match status" value="1"/>
</dbReference>
<accession>A0A6J1PPR8</accession>
<keyword evidence="3" id="KW-0813">Transport</keyword>
<dbReference type="Gene3D" id="1.10.287.70">
    <property type="match status" value="1"/>
</dbReference>
<evidence type="ECO:0000259" key="18">
    <source>
        <dbReference type="SMART" id="SM00079"/>
    </source>
</evidence>
<evidence type="ECO:0000259" key="19">
    <source>
        <dbReference type="SMART" id="SM00918"/>
    </source>
</evidence>
<dbReference type="Pfam" id="PF01094">
    <property type="entry name" value="ANF_receptor"/>
    <property type="match status" value="2"/>
</dbReference>
<dbReference type="RefSeq" id="XP_024871323.1">
    <property type="nucleotide sequence ID" value="XM_025015555.1"/>
</dbReference>
<dbReference type="InterPro" id="IPR028082">
    <property type="entry name" value="Peripla_BP_I"/>
</dbReference>
<dbReference type="InterPro" id="IPR015683">
    <property type="entry name" value="Ionotropic_Glu_rcpt"/>
</dbReference>
<dbReference type="InterPro" id="IPR019594">
    <property type="entry name" value="Glu/Gly-bd"/>
</dbReference>
<keyword evidence="11" id="KW-0628">Postsynaptic cell membrane</keyword>
<evidence type="ECO:0000256" key="2">
    <source>
        <dbReference type="ARBA" id="ARBA00008685"/>
    </source>
</evidence>
<evidence type="ECO:0000256" key="15">
    <source>
        <dbReference type="SAM" id="MobiDB-lite"/>
    </source>
</evidence>
<dbReference type="SUPFAM" id="SSF53850">
    <property type="entry name" value="Periplasmic binding protein-like II"/>
    <property type="match status" value="2"/>
</dbReference>
<feature type="domain" description="Ionotropic glutamate receptor L-glutamate and glycine-binding" evidence="19">
    <location>
        <begin position="1135"/>
        <end position="1200"/>
    </location>
</feature>
<reference evidence="21" key="1">
    <citation type="submission" date="2025-08" db="UniProtKB">
        <authorList>
            <consortium name="RefSeq"/>
        </authorList>
    </citation>
    <scope>IDENTIFICATION</scope>
    <source>
        <tissue evidence="21">Whole body</tissue>
    </source>
</reference>
<dbReference type="SMART" id="SM00079">
    <property type="entry name" value="PBPe"/>
    <property type="match status" value="2"/>
</dbReference>
<keyword evidence="4 16" id="KW-0812">Transmembrane</keyword>
<evidence type="ECO:0000313" key="21">
    <source>
        <dbReference type="RefSeq" id="XP_024871323.1"/>
    </source>
</evidence>
<feature type="domain" description="Ionotropic glutamate receptor C-terminal" evidence="18">
    <location>
        <begin position="1128"/>
        <end position="1494"/>
    </location>
</feature>
<feature type="chain" id="PRO_5026851579" evidence="17">
    <location>
        <begin position="22"/>
        <end position="1591"/>
    </location>
</feature>
<name>A0A6J1PPR8_9HYME</name>
<feature type="compositionally biased region" description="Polar residues" evidence="15">
    <location>
        <begin position="639"/>
        <end position="651"/>
    </location>
</feature>
<dbReference type="SMART" id="SM00918">
    <property type="entry name" value="Lig_chan-Glu_bd"/>
    <property type="match status" value="2"/>
</dbReference>
<feature type="signal peptide" evidence="17">
    <location>
        <begin position="1"/>
        <end position="21"/>
    </location>
</feature>
<evidence type="ECO:0000256" key="17">
    <source>
        <dbReference type="SAM" id="SignalP"/>
    </source>
</evidence>
<evidence type="ECO:0000256" key="9">
    <source>
        <dbReference type="ARBA" id="ARBA00023170"/>
    </source>
</evidence>
<evidence type="ECO:0000256" key="7">
    <source>
        <dbReference type="ARBA" id="ARBA00023065"/>
    </source>
</evidence>
<sequence length="1591" mass="180571">MVTKPLLILLPIFLFHACVFGFPRKVPIVGLFDQDEEILDMFEASVKAVNKDGVEDEDVFLTPIIEEIKADAYEASLKVCEQLKFGIVGIFGPQDKAIAEHVQSICNTIEVPHISVRQDLDLSQPRGLGLNVYPHISSLSRLYNQLVTEFKWKSFAILYEDTDSLIRIRPLLERWDTHGTSAFMYHLGYGPNYRQGMEEIKTSRIENIVIDCSYEILDDVLNQAQQVGILSDKYKVIVTSLDLQTLDLEPYQYSGVNFTGVRLIDPEDPTVLKILDRHKKEWDLDDPSQLRVEPALMYDAVQLFAIAFKQLKDATKGDIRALPCNGTVRWEHGLSLSNFLRSTETRGLTGLVKFDRDGFRSNIEVDIVRLTKNGLIKIGEWNSTAENVDWLQEISTPKLDVRFIQNKTFIVLISLTEPYGMEKESIVKLSGNERYEGFAVDIIEELSKRLEFNYTLQVEKDYGSLNNKTGKWSGMLGKIIADEADLAITDLTITSTRQDYVDFTNPIMNLGKFRTFRSMKLMYSKYLHSINKAVLQLSEGGAIQEIKKKWWTQKRGGGKCQESSGSSTAEALDLDNVGGVFLVLTIGIALSCVYTIFELCWDVAQTSIRENVPFKQELINELKFIAKCSGSKPARRKSGLSSKSENGSTRECTPPYGFIPTLLWQRAARMINRFMSRRTTQRFVLTRSRFKNVPNTSCAHYNDREMLLLYVTVAFMPHILGLPRSISIGGLFDGDEMIEKAFEISIEAVNKKISTPERARNISLTPITKQINKNAFQVANIAFLRDHIMHFWELHHAACKLIDDGVIGIFGPQDKSTASYVQSMCDTLDIPYIAARWDSELKRGNVINLHPHPDSLSMVFQNLIEEYKWKEYAIIYDNTDGLIRINRLLKLQNLNTTFAMVFHLGSGPNFRQTMEEVKMSGYRNLIIDCSYNILASVLEQAQQVGIMSERYRVIITSLDLQTLNLEPYQYSGVNLTGVRLIDPKSSIVRRTLRSQNFNWNLPDGSHLRVEAALAYDAVQLFASGYARLRKGIKGNLKNLSCNSTEVWEHGFSLSNYMRNERIHGLTGLIRFDTAGFRTEFQLDIVNLGNGGLYKVGRWETNFGIQWKPGYRIPGVDDDKSLRDKHFLVLISLTDPYGMRKISSHVVTGNDRYEGFAIDLIQEMSKMLGFNYTFEVQTDNDYGSFNNVTKKWSGMLGKIIDGKADLAITDLTITATREEAVDFTSPFMNLGISVLYRMPTKAPPGFLSFLGPFSKDVWMYLIGAYLTVTTLLFVIGKLCPVEWKNPYPCIKEPEVLETPFTLTETPFLVSGAILKSPTGFAPAGISTRALAVAWWFFALIIGNTYIANLAAALSTKSVVWSFQVAEELAYQQKIKYGAKINGSTYFFFQDSTYEPYVIMYNYMKDHANEVLMKSNEDGVRKVQNENYAYFMESSSIEYIKQRKCNVTQIGGLLDSKSYGIAMKKDASYRMDLSGAILKLHETGVINELQTKWWKQKRGGDTCDEKTAVQVQPLNLEDVGGVFLIMISGVALSWIFAGCVFLWNIRNIAIRHDVSFKKELIKELKFLIKCSRRKIVKRRKKSVETITNNSTDS</sequence>
<keyword evidence="5 16" id="KW-1133">Transmembrane helix</keyword>
<evidence type="ECO:0000256" key="16">
    <source>
        <dbReference type="SAM" id="Phobius"/>
    </source>
</evidence>
<dbReference type="SUPFAM" id="SSF53822">
    <property type="entry name" value="Periplasmic binding protein-like I"/>
    <property type="match status" value="2"/>
</dbReference>
<evidence type="ECO:0000256" key="6">
    <source>
        <dbReference type="ARBA" id="ARBA00023018"/>
    </source>
</evidence>
<dbReference type="Gene3D" id="3.40.50.2300">
    <property type="match status" value="4"/>
</dbReference>
<feature type="domain" description="Ionotropic glutamate receptor C-terminal" evidence="18">
    <location>
        <begin position="408"/>
        <end position="553"/>
    </location>
</feature>
<feature type="region of interest" description="Disordered" evidence="15">
    <location>
        <begin position="632"/>
        <end position="652"/>
    </location>
</feature>
<evidence type="ECO:0000256" key="4">
    <source>
        <dbReference type="ARBA" id="ARBA00022692"/>
    </source>
</evidence>
<feature type="domain" description="Ionotropic glutamate receptor L-glutamate and glycine-binding" evidence="19">
    <location>
        <begin position="418"/>
        <end position="481"/>
    </location>
</feature>
<evidence type="ECO:0000256" key="13">
    <source>
        <dbReference type="ARBA" id="ARBA00023303"/>
    </source>
</evidence>
<keyword evidence="17" id="KW-0732">Signal</keyword>
<protein>
    <submittedName>
        <fullName evidence="21">Glutamate receptor ionotropic, kainate 2-like</fullName>
    </submittedName>
</protein>
<dbReference type="Pfam" id="PF10613">
    <property type="entry name" value="Lig_chan-Glu_bd"/>
    <property type="match status" value="2"/>
</dbReference>
<dbReference type="CDD" id="cd06382">
    <property type="entry name" value="PBP1_iGluR_Kainate"/>
    <property type="match status" value="2"/>
</dbReference>
<keyword evidence="9" id="KW-0675">Receptor</keyword>
<comment type="similarity">
    <text evidence="2">Belongs to the glutamate-gated ion channel (TC 1.A.10.1) family.</text>
</comment>
<dbReference type="GeneID" id="112454264"/>
<evidence type="ECO:0000256" key="1">
    <source>
        <dbReference type="ARBA" id="ARBA00004141"/>
    </source>
</evidence>
<dbReference type="FunFam" id="3.40.190.10:FF:000178">
    <property type="entry name" value="Glutamate receptor subunit"/>
    <property type="match status" value="2"/>
</dbReference>
<feature type="transmembrane region" description="Helical" evidence="16">
    <location>
        <begin position="1520"/>
        <end position="1541"/>
    </location>
</feature>
<evidence type="ECO:0000256" key="11">
    <source>
        <dbReference type="ARBA" id="ARBA00023257"/>
    </source>
</evidence>
<proteinExistence type="inferred from homology"/>
<dbReference type="InterPro" id="IPR001320">
    <property type="entry name" value="Iontro_rcpt_C"/>
</dbReference>
<dbReference type="Gene3D" id="3.40.190.10">
    <property type="entry name" value="Periplasmic binding protein-like II"/>
    <property type="match status" value="3"/>
</dbReference>
<evidence type="ECO:0000256" key="5">
    <source>
        <dbReference type="ARBA" id="ARBA00022989"/>
    </source>
</evidence>
<organism evidence="20 21">
    <name type="scientific">Temnothorax curvispinosus</name>
    <dbReference type="NCBI Taxonomy" id="300111"/>
    <lineage>
        <taxon>Eukaryota</taxon>
        <taxon>Metazoa</taxon>
        <taxon>Ecdysozoa</taxon>
        <taxon>Arthropoda</taxon>
        <taxon>Hexapoda</taxon>
        <taxon>Insecta</taxon>
        <taxon>Pterygota</taxon>
        <taxon>Neoptera</taxon>
        <taxon>Endopterygota</taxon>
        <taxon>Hymenoptera</taxon>
        <taxon>Apocrita</taxon>
        <taxon>Aculeata</taxon>
        <taxon>Formicoidea</taxon>
        <taxon>Formicidae</taxon>
        <taxon>Myrmicinae</taxon>
        <taxon>Temnothorax</taxon>
    </lineage>
</organism>
<evidence type="ECO:0000256" key="10">
    <source>
        <dbReference type="ARBA" id="ARBA00023180"/>
    </source>
</evidence>
<keyword evidence="13" id="KW-0407">Ion channel</keyword>
<gene>
    <name evidence="21" type="primary">LOC112454264</name>
</gene>
<keyword evidence="20" id="KW-1185">Reference proteome</keyword>
<evidence type="ECO:0000256" key="8">
    <source>
        <dbReference type="ARBA" id="ARBA00023136"/>
    </source>
</evidence>
<keyword evidence="10" id="KW-0325">Glycoprotein</keyword>
<keyword evidence="8 16" id="KW-0472">Membrane</keyword>
<dbReference type="OrthoDB" id="5984008at2759"/>
<keyword evidence="7" id="KW-0406">Ion transport</keyword>
<dbReference type="InterPro" id="IPR001828">
    <property type="entry name" value="ANF_lig-bd_rcpt"/>
</dbReference>
<dbReference type="PANTHER" id="PTHR18966">
    <property type="entry name" value="IONOTROPIC GLUTAMATE RECEPTOR"/>
    <property type="match status" value="1"/>
</dbReference>
<dbReference type="CDD" id="cd13714">
    <property type="entry name" value="PBP2_iGluR_Kainate"/>
    <property type="match status" value="1"/>
</dbReference>
<feature type="transmembrane region" description="Helical" evidence="16">
    <location>
        <begin position="1256"/>
        <end position="1274"/>
    </location>
</feature>
<dbReference type="GO" id="GO:0015276">
    <property type="term" value="F:ligand-gated monoatomic ion channel activity"/>
    <property type="evidence" value="ECO:0007669"/>
    <property type="project" value="InterPro"/>
</dbReference>
<feature type="transmembrane region" description="Helical" evidence="16">
    <location>
        <begin position="1331"/>
        <end position="1352"/>
    </location>
</feature>
<evidence type="ECO:0000256" key="14">
    <source>
        <dbReference type="ARBA" id="ARBA00034100"/>
    </source>
</evidence>
<keyword evidence="6" id="KW-0770">Synapse</keyword>
<evidence type="ECO:0000256" key="12">
    <source>
        <dbReference type="ARBA" id="ARBA00023286"/>
    </source>
</evidence>
<evidence type="ECO:0000313" key="20">
    <source>
        <dbReference type="Proteomes" id="UP000504618"/>
    </source>
</evidence>
<comment type="subcellular location">
    <subcellularLocation>
        <location evidence="1">Membrane</location>
        <topology evidence="1">Multi-pass membrane protein</topology>
    </subcellularLocation>
    <subcellularLocation>
        <location evidence="14">Postsynaptic cell membrane</location>
    </subcellularLocation>
</comment>
<dbReference type="Pfam" id="PF00060">
    <property type="entry name" value="Lig_chan"/>
    <property type="match status" value="1"/>
</dbReference>
<keyword evidence="12" id="KW-1071">Ligand-gated ion channel</keyword>
<dbReference type="Proteomes" id="UP000504618">
    <property type="component" value="Unplaced"/>
</dbReference>